<name>A0ABQ6JP17_9ACTN</name>
<evidence type="ECO:0000256" key="1">
    <source>
        <dbReference type="SAM" id="MobiDB-lite"/>
    </source>
</evidence>
<keyword evidence="3" id="KW-1185">Reference proteome</keyword>
<proteinExistence type="predicted"/>
<protein>
    <submittedName>
        <fullName evidence="2">Uncharacterized protein</fullName>
    </submittedName>
</protein>
<evidence type="ECO:0000313" key="3">
    <source>
        <dbReference type="Proteomes" id="UP001157017"/>
    </source>
</evidence>
<evidence type="ECO:0000313" key="2">
    <source>
        <dbReference type="EMBL" id="GMA88879.1"/>
    </source>
</evidence>
<reference evidence="3" key="1">
    <citation type="journal article" date="2019" name="Int. J. Syst. Evol. Microbiol.">
        <title>The Global Catalogue of Microorganisms (GCM) 10K type strain sequencing project: providing services to taxonomists for standard genome sequencing and annotation.</title>
        <authorList>
            <consortium name="The Broad Institute Genomics Platform"/>
            <consortium name="The Broad Institute Genome Sequencing Center for Infectious Disease"/>
            <person name="Wu L."/>
            <person name="Ma J."/>
        </authorList>
    </citation>
    <scope>NUCLEOTIDE SEQUENCE [LARGE SCALE GENOMIC DNA]</scope>
    <source>
        <strain evidence="3">NBRC 108730</strain>
    </source>
</reference>
<feature type="compositionally biased region" description="Low complexity" evidence="1">
    <location>
        <begin position="1"/>
        <end position="25"/>
    </location>
</feature>
<organism evidence="2 3">
    <name type="scientific">Angustibacter aerolatus</name>
    <dbReference type="NCBI Taxonomy" id="1162965"/>
    <lineage>
        <taxon>Bacteria</taxon>
        <taxon>Bacillati</taxon>
        <taxon>Actinomycetota</taxon>
        <taxon>Actinomycetes</taxon>
        <taxon>Kineosporiales</taxon>
        <taxon>Kineosporiaceae</taxon>
    </lineage>
</organism>
<comment type="caution">
    <text evidence="2">The sequence shown here is derived from an EMBL/GenBank/DDBJ whole genome shotgun (WGS) entry which is preliminary data.</text>
</comment>
<feature type="region of interest" description="Disordered" evidence="1">
    <location>
        <begin position="1"/>
        <end position="68"/>
    </location>
</feature>
<dbReference type="Proteomes" id="UP001157017">
    <property type="component" value="Unassembled WGS sequence"/>
</dbReference>
<gene>
    <name evidence="2" type="ORF">GCM10025868_41290</name>
</gene>
<dbReference type="EMBL" id="BSUZ01000001">
    <property type="protein sequence ID" value="GMA88879.1"/>
    <property type="molecule type" value="Genomic_DNA"/>
</dbReference>
<sequence length="86" mass="8380">MSTTWASASSGSSTPATQSTTSTGSLASNRLGGGADDDAGRPVGEALAADDLDDHADPLRRNGSGGLVQVAHRAEAVTGSTARPGA</sequence>
<accession>A0ABQ6JP17</accession>